<evidence type="ECO:0000259" key="1">
    <source>
        <dbReference type="Pfam" id="PF12697"/>
    </source>
</evidence>
<accession>A0A7Y9GM54</accession>
<organism evidence="2 3">
    <name type="scientific">Microbacterium immunditiarum</name>
    <dbReference type="NCBI Taxonomy" id="337480"/>
    <lineage>
        <taxon>Bacteria</taxon>
        <taxon>Bacillati</taxon>
        <taxon>Actinomycetota</taxon>
        <taxon>Actinomycetes</taxon>
        <taxon>Micrococcales</taxon>
        <taxon>Microbacteriaceae</taxon>
        <taxon>Microbacterium</taxon>
    </lineage>
</organism>
<dbReference type="EC" id="3.1.1.24" evidence="2"/>
<sequence length="242" mass="26480">MTAELLLLPGVTQDALVWQWMDLPPARAWVYPGHGDRGRAQDGLTLEGVADEIWSVVPTQVDVVGVAFGGVIAQYLALRHPESVRSMVLACTTAASEDGQRMRSNAEEMRTRGMGPYIEPAIGRWFRRSARERVPDAVAHIENTMQEFSADAYADVIAAMSEHDTRSRLSRIDRPVTLVKGEQDRVGEGAIDALHAELPHSRMFSIPGAHMVHVDNPGGFSAVIRDHLAWVDNGAPLGKKLG</sequence>
<comment type="caution">
    <text evidence="2">The sequence shown here is derived from an EMBL/GenBank/DDBJ whole genome shotgun (WGS) entry which is preliminary data.</text>
</comment>
<dbReference type="InterPro" id="IPR050266">
    <property type="entry name" value="AB_hydrolase_sf"/>
</dbReference>
<dbReference type="PANTHER" id="PTHR43798">
    <property type="entry name" value="MONOACYLGLYCEROL LIPASE"/>
    <property type="match status" value="1"/>
</dbReference>
<keyword evidence="2" id="KW-0378">Hydrolase</keyword>
<dbReference type="InterPro" id="IPR000073">
    <property type="entry name" value="AB_hydrolase_1"/>
</dbReference>
<dbReference type="SUPFAM" id="SSF53474">
    <property type="entry name" value="alpha/beta-Hydrolases"/>
    <property type="match status" value="1"/>
</dbReference>
<dbReference type="InterPro" id="IPR029058">
    <property type="entry name" value="AB_hydrolase_fold"/>
</dbReference>
<keyword evidence="3" id="KW-1185">Reference proteome</keyword>
<protein>
    <submittedName>
        <fullName evidence="2">3-oxoadipate enol-lactonase</fullName>
        <ecNumber evidence="2">3.1.1.24</ecNumber>
    </submittedName>
</protein>
<gene>
    <name evidence="2" type="ORF">BJ991_001000</name>
</gene>
<evidence type="ECO:0000313" key="2">
    <source>
        <dbReference type="EMBL" id="NYE18972.1"/>
    </source>
</evidence>
<reference evidence="2 3" key="1">
    <citation type="submission" date="2020-07" db="EMBL/GenBank/DDBJ databases">
        <title>Sequencing the genomes of 1000 actinobacteria strains.</title>
        <authorList>
            <person name="Klenk H.-P."/>
        </authorList>
    </citation>
    <scope>NUCLEOTIDE SEQUENCE [LARGE SCALE GENOMIC DNA]</scope>
    <source>
        <strain evidence="2 3">DSM 24662</strain>
    </source>
</reference>
<dbReference type="AlphaFoldDB" id="A0A7Y9GM54"/>
<dbReference type="GO" id="GO:0047570">
    <property type="term" value="F:3-oxoadipate enol-lactonase activity"/>
    <property type="evidence" value="ECO:0007669"/>
    <property type="project" value="UniProtKB-EC"/>
</dbReference>
<evidence type="ECO:0000313" key="3">
    <source>
        <dbReference type="Proteomes" id="UP000576969"/>
    </source>
</evidence>
<name>A0A7Y9GM54_9MICO</name>
<dbReference type="RefSeq" id="WP_179487999.1">
    <property type="nucleotide sequence ID" value="NZ_JACCBV010000001.1"/>
</dbReference>
<dbReference type="Pfam" id="PF12697">
    <property type="entry name" value="Abhydrolase_6"/>
    <property type="match status" value="1"/>
</dbReference>
<dbReference type="EMBL" id="JACCBV010000001">
    <property type="protein sequence ID" value="NYE18972.1"/>
    <property type="molecule type" value="Genomic_DNA"/>
</dbReference>
<dbReference type="Proteomes" id="UP000576969">
    <property type="component" value="Unassembled WGS sequence"/>
</dbReference>
<dbReference type="Gene3D" id="3.40.50.1820">
    <property type="entry name" value="alpha/beta hydrolase"/>
    <property type="match status" value="1"/>
</dbReference>
<proteinExistence type="predicted"/>
<feature type="domain" description="AB hydrolase-1" evidence="1">
    <location>
        <begin position="5"/>
        <end position="221"/>
    </location>
</feature>